<evidence type="ECO:0000313" key="2">
    <source>
        <dbReference type="EMBL" id="KAK7016649.1"/>
    </source>
</evidence>
<evidence type="ECO:0000256" key="1">
    <source>
        <dbReference type="SAM" id="MobiDB-lite"/>
    </source>
</evidence>
<protein>
    <submittedName>
        <fullName evidence="2">Uncharacterized protein</fullName>
    </submittedName>
</protein>
<dbReference type="EMBL" id="JAWWNJ010000050">
    <property type="protein sequence ID" value="KAK7016649.1"/>
    <property type="molecule type" value="Genomic_DNA"/>
</dbReference>
<feature type="compositionally biased region" description="Basic and acidic residues" evidence="1">
    <location>
        <begin position="121"/>
        <end position="136"/>
    </location>
</feature>
<gene>
    <name evidence="2" type="ORF">R3P38DRAFT_2541889</name>
</gene>
<dbReference type="Proteomes" id="UP001362999">
    <property type="component" value="Unassembled WGS sequence"/>
</dbReference>
<organism evidence="2 3">
    <name type="scientific">Favolaschia claudopus</name>
    <dbReference type="NCBI Taxonomy" id="2862362"/>
    <lineage>
        <taxon>Eukaryota</taxon>
        <taxon>Fungi</taxon>
        <taxon>Dikarya</taxon>
        <taxon>Basidiomycota</taxon>
        <taxon>Agaricomycotina</taxon>
        <taxon>Agaricomycetes</taxon>
        <taxon>Agaricomycetidae</taxon>
        <taxon>Agaricales</taxon>
        <taxon>Marasmiineae</taxon>
        <taxon>Mycenaceae</taxon>
        <taxon>Favolaschia</taxon>
    </lineage>
</organism>
<sequence length="283" mass="31783">MTQQSRCGLPLPLPATFDCDEHMNRPANLTAPENMSLKEQNSLNIAAEKHNERSVALTRAYQKNRGTPAGEKLDVGPPLEALYEYKEDDIELLASSKELVDATGPLPTYLVLELAKRHKKNADEEKRRKEQDRAKPDNPASGALVMRNPIHYSSVTADTFDIPTVFVETVKQQMWLPLHWWKDEILRKAQRDPGSAPWTSHTPKQTTPGVKAVKVDVLDFKAMAALHGDLSRTPSLLTPSIWKQCVKNLLKAMEEVSVDDPTAVTPRHRTRQTLGILPEEQMV</sequence>
<proteinExistence type="predicted"/>
<accession>A0AAW0AU75</accession>
<keyword evidence="3" id="KW-1185">Reference proteome</keyword>
<feature type="region of interest" description="Disordered" evidence="1">
    <location>
        <begin position="118"/>
        <end position="144"/>
    </location>
</feature>
<reference evidence="2 3" key="1">
    <citation type="journal article" date="2024" name="J Genomics">
        <title>Draft genome sequencing and assembly of Favolaschia claudopus CIRM-BRFM 2984 isolated from oak limbs.</title>
        <authorList>
            <person name="Navarro D."/>
            <person name="Drula E."/>
            <person name="Chaduli D."/>
            <person name="Cazenave R."/>
            <person name="Ahrendt S."/>
            <person name="Wang J."/>
            <person name="Lipzen A."/>
            <person name="Daum C."/>
            <person name="Barry K."/>
            <person name="Grigoriev I.V."/>
            <person name="Favel A."/>
            <person name="Rosso M.N."/>
            <person name="Martin F."/>
        </authorList>
    </citation>
    <scope>NUCLEOTIDE SEQUENCE [LARGE SCALE GENOMIC DNA]</scope>
    <source>
        <strain evidence="2 3">CIRM-BRFM 2984</strain>
    </source>
</reference>
<name>A0AAW0AU75_9AGAR</name>
<evidence type="ECO:0000313" key="3">
    <source>
        <dbReference type="Proteomes" id="UP001362999"/>
    </source>
</evidence>
<comment type="caution">
    <text evidence="2">The sequence shown here is derived from an EMBL/GenBank/DDBJ whole genome shotgun (WGS) entry which is preliminary data.</text>
</comment>
<dbReference type="AlphaFoldDB" id="A0AAW0AU75"/>